<dbReference type="InParanoid" id="A0A540V986"/>
<dbReference type="AlphaFoldDB" id="A0A540V986"/>
<name>A0A540V986_9CHLR</name>
<keyword evidence="2" id="KW-1185">Reference proteome</keyword>
<protein>
    <submittedName>
        <fullName evidence="1">Uncharacterized protein</fullName>
    </submittedName>
</protein>
<evidence type="ECO:0000313" key="1">
    <source>
        <dbReference type="EMBL" id="TQE93282.1"/>
    </source>
</evidence>
<dbReference type="Proteomes" id="UP000317371">
    <property type="component" value="Unassembled WGS sequence"/>
</dbReference>
<accession>A0A540V986</accession>
<sequence length="63" mass="7279">MKIPLEFSWTSPQIGPADALDLPENDAILKLFDIDQYFLGLQPQITQMTRIPQMASVQKWLFE</sequence>
<evidence type="ECO:0000313" key="2">
    <source>
        <dbReference type="Proteomes" id="UP000317371"/>
    </source>
</evidence>
<reference evidence="1 2" key="1">
    <citation type="submission" date="2019-06" db="EMBL/GenBank/DDBJ databases">
        <title>Genome sequence of Litorilinea aerophila BAA-2444.</title>
        <authorList>
            <person name="Maclea K.S."/>
            <person name="Maurais E.G."/>
            <person name="Iannazzi L.C."/>
        </authorList>
    </citation>
    <scope>NUCLEOTIDE SEQUENCE [LARGE SCALE GENOMIC DNA]</scope>
    <source>
        <strain evidence="1 2">ATCC BAA-2444</strain>
    </source>
</reference>
<organism evidence="1 2">
    <name type="scientific">Litorilinea aerophila</name>
    <dbReference type="NCBI Taxonomy" id="1204385"/>
    <lineage>
        <taxon>Bacteria</taxon>
        <taxon>Bacillati</taxon>
        <taxon>Chloroflexota</taxon>
        <taxon>Caldilineae</taxon>
        <taxon>Caldilineales</taxon>
        <taxon>Caldilineaceae</taxon>
        <taxon>Litorilinea</taxon>
    </lineage>
</organism>
<comment type="caution">
    <text evidence="1">The sequence shown here is derived from an EMBL/GenBank/DDBJ whole genome shotgun (WGS) entry which is preliminary data.</text>
</comment>
<proteinExistence type="predicted"/>
<gene>
    <name evidence="1" type="ORF">FKZ61_21905</name>
</gene>
<dbReference type="EMBL" id="VIGC01000043">
    <property type="protein sequence ID" value="TQE93282.1"/>
    <property type="molecule type" value="Genomic_DNA"/>
</dbReference>
<dbReference type="RefSeq" id="WP_141612309.1">
    <property type="nucleotide sequence ID" value="NZ_VIGC02000043.1"/>
</dbReference>